<protein>
    <recommendedName>
        <fullName evidence="5">Receptor ligand binding region domain-containing protein</fullName>
    </recommendedName>
</protein>
<comment type="subcellular location">
    <subcellularLocation>
        <location evidence="1">Membrane</location>
    </subcellularLocation>
</comment>
<dbReference type="FunFam" id="3.40.50.2300:FF:000188">
    <property type="entry name" value="Glutamate receptor"/>
    <property type="match status" value="1"/>
</dbReference>
<dbReference type="InterPro" id="IPR044440">
    <property type="entry name" value="GABAb_receptor_plant_PBP1"/>
</dbReference>
<evidence type="ECO:0000256" key="1">
    <source>
        <dbReference type="ARBA" id="ARBA00004370"/>
    </source>
</evidence>
<dbReference type="HOGENOM" id="CLU_007358_2_1_1"/>
<proteinExistence type="predicted"/>
<gene>
    <name evidence="6" type="ORF">AMTR_s00019p00181830</name>
</gene>
<keyword evidence="7" id="KW-1185">Reference proteome</keyword>
<dbReference type="OMA" id="NIRISFM"/>
<dbReference type="SUPFAM" id="SSF53822">
    <property type="entry name" value="Periplasmic binding protein-like I"/>
    <property type="match status" value="1"/>
</dbReference>
<dbReference type="EMBL" id="KI393807">
    <property type="protein sequence ID" value="ERN07222.1"/>
    <property type="molecule type" value="Genomic_DNA"/>
</dbReference>
<dbReference type="STRING" id="13333.W1PBE6"/>
<evidence type="ECO:0000313" key="7">
    <source>
        <dbReference type="Proteomes" id="UP000017836"/>
    </source>
</evidence>
<dbReference type="Pfam" id="PF01094">
    <property type="entry name" value="ANF_receptor"/>
    <property type="match status" value="1"/>
</dbReference>
<evidence type="ECO:0000256" key="4">
    <source>
        <dbReference type="ARBA" id="ARBA00023136"/>
    </source>
</evidence>
<name>W1PBE6_AMBTC</name>
<evidence type="ECO:0000256" key="3">
    <source>
        <dbReference type="ARBA" id="ARBA00022989"/>
    </source>
</evidence>
<dbReference type="Gene3D" id="3.40.50.2300">
    <property type="match status" value="2"/>
</dbReference>
<sequence length="426" mass="47427">MKNEGVQAIIGPQTSAEADFPVHLGQKSQIPILCFSVTSPSLSSSHTPYFIRATPNDSAQARPIAALAKAYNWREAVAIYEDTEYGASFIPYLRDALQEVGSQILFRCVLSPMASEKLITKELNRLMAMQTRVFIVHMMSSLASRLFLQVQQLGMMSKEYVWIITDGISNHLNSMDPTVKSSMQGVIGVKAYIQESKHLAKFTARWEQQYKEEYSNEKEIPDLNVFGLRAYDATWALALAIEKSGTEAANFRQPIPGKLAGNMTDLSTLRISISGPKLLRAILESRFRGLTGQIRFINGELLGSKFQIVNIVKEGVRDVGFWSPESGLLRGWKIRQKEKDLRRLIWPGGSAVAPKGWVVNPNGKEKLRIGVPFTHGKFVTVEEDPISGAQRVTGFSVDVFAEVVKVLPYNLPYELVPFGDGHGKTF</sequence>
<keyword evidence="2" id="KW-0812">Transmembrane</keyword>
<reference evidence="7" key="1">
    <citation type="journal article" date="2013" name="Science">
        <title>The Amborella genome and the evolution of flowering plants.</title>
        <authorList>
            <consortium name="Amborella Genome Project"/>
        </authorList>
    </citation>
    <scope>NUCLEOTIDE SEQUENCE [LARGE SCALE GENOMIC DNA]</scope>
</reference>
<dbReference type="Gramene" id="ERN07222">
    <property type="protein sequence ID" value="ERN07222"/>
    <property type="gene ID" value="AMTR_s00019p00181830"/>
</dbReference>
<keyword evidence="4" id="KW-0472">Membrane</keyword>
<dbReference type="PANTHER" id="PTHR34836:SF1">
    <property type="entry name" value="OS09G0428600 PROTEIN"/>
    <property type="match status" value="1"/>
</dbReference>
<feature type="domain" description="Receptor ligand binding region" evidence="5">
    <location>
        <begin position="3"/>
        <end position="312"/>
    </location>
</feature>
<evidence type="ECO:0000313" key="6">
    <source>
        <dbReference type="EMBL" id="ERN07222.1"/>
    </source>
</evidence>
<accession>W1PBE6</accession>
<organism evidence="6 7">
    <name type="scientific">Amborella trichopoda</name>
    <dbReference type="NCBI Taxonomy" id="13333"/>
    <lineage>
        <taxon>Eukaryota</taxon>
        <taxon>Viridiplantae</taxon>
        <taxon>Streptophyta</taxon>
        <taxon>Embryophyta</taxon>
        <taxon>Tracheophyta</taxon>
        <taxon>Spermatophyta</taxon>
        <taxon>Magnoliopsida</taxon>
        <taxon>Amborellales</taxon>
        <taxon>Amborellaceae</taxon>
        <taxon>Amborella</taxon>
    </lineage>
</organism>
<dbReference type="CDD" id="cd19990">
    <property type="entry name" value="PBP1_GABAb_receptor_plant"/>
    <property type="match status" value="1"/>
</dbReference>
<evidence type="ECO:0000259" key="5">
    <source>
        <dbReference type="Pfam" id="PF01094"/>
    </source>
</evidence>
<dbReference type="SUPFAM" id="SSF53850">
    <property type="entry name" value="Periplasmic binding protein-like II"/>
    <property type="match status" value="1"/>
</dbReference>
<evidence type="ECO:0000256" key="2">
    <source>
        <dbReference type="ARBA" id="ARBA00022692"/>
    </source>
</evidence>
<dbReference type="InterPro" id="IPR015683">
    <property type="entry name" value="Ionotropic_Glu_rcpt"/>
</dbReference>
<keyword evidence="3" id="KW-1133">Transmembrane helix</keyword>
<dbReference type="InterPro" id="IPR028082">
    <property type="entry name" value="Peripla_BP_I"/>
</dbReference>
<dbReference type="Proteomes" id="UP000017836">
    <property type="component" value="Unassembled WGS sequence"/>
</dbReference>
<dbReference type="eggNOG" id="KOG1052">
    <property type="taxonomic scope" value="Eukaryota"/>
</dbReference>
<dbReference type="PANTHER" id="PTHR34836">
    <property type="entry name" value="OS06G0188250 PROTEIN"/>
    <property type="match status" value="1"/>
</dbReference>
<dbReference type="GO" id="GO:0016020">
    <property type="term" value="C:membrane"/>
    <property type="evidence" value="ECO:0007669"/>
    <property type="project" value="UniProtKB-SubCell"/>
</dbReference>
<dbReference type="InterPro" id="IPR001828">
    <property type="entry name" value="ANF_lig-bd_rcpt"/>
</dbReference>
<dbReference type="AlphaFoldDB" id="W1PBE6"/>